<sequence length="177" mass="20200">MQLKSLNLLFVLFMVLGSSLLVFGQTDEEKSTLVKVGQQVPAFEFSDANGQPKSVADLKGQVIMINFFATWCGPCLKELPHVQTDIFEQYKDHPDFTLMVIGREHTAEEVAKFKQDKGYTFNLMADPTREIYSKFASQFIPRNFLIDRDGTIIYSSVGFQEKEFDELKSILKAQLKK</sequence>
<reference evidence="6" key="1">
    <citation type="submission" date="2015-07" db="EMBL/GenBank/DDBJ databases">
        <title>Genome sequencing of Sunxiuqinia dokdonensis strain SK.</title>
        <authorList>
            <person name="Ahn S."/>
            <person name="Kim B.-C."/>
        </authorList>
    </citation>
    <scope>NUCLEOTIDE SEQUENCE [LARGE SCALE GENOMIC DNA]</scope>
    <source>
        <strain evidence="6">SK</strain>
    </source>
</reference>
<dbReference type="CDD" id="cd02966">
    <property type="entry name" value="TlpA_like_family"/>
    <property type="match status" value="1"/>
</dbReference>
<dbReference type="InterPro" id="IPR036249">
    <property type="entry name" value="Thioredoxin-like_sf"/>
</dbReference>
<evidence type="ECO:0000313" key="5">
    <source>
        <dbReference type="EMBL" id="KOH42990.1"/>
    </source>
</evidence>
<comment type="caution">
    <text evidence="5">The sequence shown here is derived from an EMBL/GenBank/DDBJ whole genome shotgun (WGS) entry which is preliminary data.</text>
</comment>
<dbReference type="AlphaFoldDB" id="A0A0L8V3B2"/>
<dbReference type="GO" id="GO:0017004">
    <property type="term" value="P:cytochrome complex assembly"/>
    <property type="evidence" value="ECO:0007669"/>
    <property type="project" value="UniProtKB-KW"/>
</dbReference>
<dbReference type="Proteomes" id="UP000036958">
    <property type="component" value="Unassembled WGS sequence"/>
</dbReference>
<dbReference type="Gene3D" id="3.40.30.10">
    <property type="entry name" value="Glutaredoxin"/>
    <property type="match status" value="1"/>
</dbReference>
<dbReference type="Pfam" id="PF08534">
    <property type="entry name" value="Redoxin"/>
    <property type="match status" value="1"/>
</dbReference>
<dbReference type="PROSITE" id="PS51352">
    <property type="entry name" value="THIOREDOXIN_2"/>
    <property type="match status" value="1"/>
</dbReference>
<dbReference type="InterPro" id="IPR013740">
    <property type="entry name" value="Redoxin"/>
</dbReference>
<dbReference type="GO" id="GO:0030313">
    <property type="term" value="C:cell envelope"/>
    <property type="evidence" value="ECO:0007669"/>
    <property type="project" value="UniProtKB-SubCell"/>
</dbReference>
<evidence type="ECO:0000313" key="6">
    <source>
        <dbReference type="Proteomes" id="UP000036958"/>
    </source>
</evidence>
<keyword evidence="3" id="KW-0676">Redox-active center</keyword>
<comment type="subcellular location">
    <subcellularLocation>
        <location evidence="1">Cell envelope</location>
    </subcellularLocation>
</comment>
<dbReference type="EMBL" id="LGIA01000205">
    <property type="protein sequence ID" value="KOH42990.1"/>
    <property type="molecule type" value="Genomic_DNA"/>
</dbReference>
<feature type="domain" description="Thioredoxin" evidence="4">
    <location>
        <begin position="34"/>
        <end position="176"/>
    </location>
</feature>
<gene>
    <name evidence="5" type="ORF">NC99_42060</name>
</gene>
<evidence type="ECO:0000256" key="2">
    <source>
        <dbReference type="ARBA" id="ARBA00022748"/>
    </source>
</evidence>
<keyword evidence="2" id="KW-0201">Cytochrome c-type biogenesis</keyword>
<dbReference type="PROSITE" id="PS00194">
    <property type="entry name" value="THIOREDOXIN_1"/>
    <property type="match status" value="1"/>
</dbReference>
<keyword evidence="6" id="KW-1185">Reference proteome</keyword>
<dbReference type="InterPro" id="IPR017937">
    <property type="entry name" value="Thioredoxin_CS"/>
</dbReference>
<evidence type="ECO:0000256" key="3">
    <source>
        <dbReference type="ARBA" id="ARBA00023284"/>
    </source>
</evidence>
<dbReference type="PANTHER" id="PTHR42852:SF13">
    <property type="entry name" value="PROTEIN DIPZ"/>
    <property type="match status" value="1"/>
</dbReference>
<protein>
    <recommendedName>
        <fullName evidence="4">Thioredoxin domain-containing protein</fullName>
    </recommendedName>
</protein>
<dbReference type="GO" id="GO:0016491">
    <property type="term" value="F:oxidoreductase activity"/>
    <property type="evidence" value="ECO:0007669"/>
    <property type="project" value="InterPro"/>
</dbReference>
<dbReference type="PANTHER" id="PTHR42852">
    <property type="entry name" value="THIOL:DISULFIDE INTERCHANGE PROTEIN DSBE"/>
    <property type="match status" value="1"/>
</dbReference>
<proteinExistence type="predicted"/>
<name>A0A0L8V3B2_9BACT</name>
<dbReference type="SUPFAM" id="SSF52833">
    <property type="entry name" value="Thioredoxin-like"/>
    <property type="match status" value="1"/>
</dbReference>
<evidence type="ECO:0000256" key="1">
    <source>
        <dbReference type="ARBA" id="ARBA00004196"/>
    </source>
</evidence>
<organism evidence="5 6">
    <name type="scientific">Sunxiuqinia dokdonensis</name>
    <dbReference type="NCBI Taxonomy" id="1409788"/>
    <lineage>
        <taxon>Bacteria</taxon>
        <taxon>Pseudomonadati</taxon>
        <taxon>Bacteroidota</taxon>
        <taxon>Bacteroidia</taxon>
        <taxon>Marinilabiliales</taxon>
        <taxon>Prolixibacteraceae</taxon>
        <taxon>Sunxiuqinia</taxon>
    </lineage>
</organism>
<accession>A0A0L8V3B2</accession>
<evidence type="ECO:0000259" key="4">
    <source>
        <dbReference type="PROSITE" id="PS51352"/>
    </source>
</evidence>
<dbReference type="STRING" id="1409788.NC99_42060"/>
<dbReference type="InterPro" id="IPR050553">
    <property type="entry name" value="Thioredoxin_ResA/DsbE_sf"/>
</dbReference>
<dbReference type="InterPro" id="IPR013766">
    <property type="entry name" value="Thioredoxin_domain"/>
</dbReference>
<dbReference type="RefSeq" id="WP_053187844.1">
    <property type="nucleotide sequence ID" value="NZ_LGIA01000205.1"/>
</dbReference>